<dbReference type="InterPro" id="IPR022902">
    <property type="entry name" value="NAcTrfase_Eis"/>
</dbReference>
<dbReference type="PANTHER" id="PTHR37817">
    <property type="entry name" value="N-ACETYLTRANSFERASE EIS"/>
    <property type="match status" value="1"/>
</dbReference>
<accession>D3Q4P4</accession>
<keyword evidence="3 4" id="KW-0012">Acyltransferase</keyword>
<evidence type="ECO:0000259" key="5">
    <source>
        <dbReference type="PROSITE" id="PS51186"/>
    </source>
</evidence>
<dbReference type="InterPro" id="IPR000182">
    <property type="entry name" value="GNAT_dom"/>
</dbReference>
<dbReference type="InterPro" id="IPR041380">
    <property type="entry name" value="Acetyltransf_17"/>
</dbReference>
<keyword evidence="2 4" id="KW-0808">Transferase</keyword>
<dbReference type="SUPFAM" id="SSF55718">
    <property type="entry name" value="SCP-like"/>
    <property type="match status" value="1"/>
</dbReference>
<evidence type="ECO:0000256" key="2">
    <source>
        <dbReference type="ARBA" id="ARBA00022679"/>
    </source>
</evidence>
<dbReference type="AlphaFoldDB" id="D3Q4P4"/>
<dbReference type="Pfam" id="PF13530">
    <property type="entry name" value="SCP2_2"/>
    <property type="match status" value="1"/>
</dbReference>
<organism evidence="6 7">
    <name type="scientific">Stackebrandtia nassauensis (strain DSM 44728 / CIP 108903 / NRRL B-16338 / NBRC 102104 / LLR-40K-21)</name>
    <dbReference type="NCBI Taxonomy" id="446470"/>
    <lineage>
        <taxon>Bacteria</taxon>
        <taxon>Bacillati</taxon>
        <taxon>Actinomycetota</taxon>
        <taxon>Actinomycetes</taxon>
        <taxon>Glycomycetales</taxon>
        <taxon>Glycomycetaceae</taxon>
        <taxon>Stackebrandtia</taxon>
    </lineage>
</organism>
<evidence type="ECO:0000256" key="4">
    <source>
        <dbReference type="HAMAP-Rule" id="MF_01812"/>
    </source>
</evidence>
<feature type="active site" description="Proton acceptor; via carboxylate" evidence="4">
    <location>
        <position position="404"/>
    </location>
</feature>
<evidence type="ECO:0000256" key="3">
    <source>
        <dbReference type="ARBA" id="ARBA00023315"/>
    </source>
</evidence>
<dbReference type="Gene3D" id="3.30.1050.10">
    <property type="entry name" value="SCP2 sterol-binding domain"/>
    <property type="match status" value="1"/>
</dbReference>
<dbReference type="RefSeq" id="WP_013017645.1">
    <property type="nucleotide sequence ID" value="NC_013947.1"/>
</dbReference>
<dbReference type="STRING" id="446470.Snas_2391"/>
<proteinExistence type="inferred from homology"/>
<protein>
    <submittedName>
        <fullName evidence="6">Acetyltransferase</fullName>
    </submittedName>
</protein>
<dbReference type="KEGG" id="sna:Snas_2391"/>
<evidence type="ECO:0000313" key="7">
    <source>
        <dbReference type="Proteomes" id="UP000000844"/>
    </source>
</evidence>
<dbReference type="Pfam" id="PF17668">
    <property type="entry name" value="Acetyltransf_17"/>
    <property type="match status" value="1"/>
</dbReference>
<feature type="domain" description="N-acetyltransferase" evidence="5">
    <location>
        <begin position="6"/>
        <end position="146"/>
    </location>
</feature>
<dbReference type="Proteomes" id="UP000000844">
    <property type="component" value="Chromosome"/>
</dbReference>
<dbReference type="PROSITE" id="PS51186">
    <property type="entry name" value="GNAT"/>
    <property type="match status" value="1"/>
</dbReference>
<evidence type="ECO:0000313" key="6">
    <source>
        <dbReference type="EMBL" id="ADD42074.1"/>
    </source>
</evidence>
<dbReference type="HAMAP" id="MF_01812">
    <property type="entry name" value="Eis"/>
    <property type="match status" value="1"/>
</dbReference>
<keyword evidence="7" id="KW-1185">Reference proteome</keyword>
<dbReference type="InterPro" id="IPR025559">
    <property type="entry name" value="Eis_dom"/>
</dbReference>
<evidence type="ECO:0000256" key="1">
    <source>
        <dbReference type="ARBA" id="ARBA00009213"/>
    </source>
</evidence>
<dbReference type="PANTHER" id="PTHR37817:SF1">
    <property type="entry name" value="N-ACETYLTRANSFERASE EIS"/>
    <property type="match status" value="1"/>
</dbReference>
<comment type="subunit">
    <text evidence="4">Homohexamer; trimer of dimers.</text>
</comment>
<feature type="binding site" evidence="4">
    <location>
        <begin position="114"/>
        <end position="115"/>
    </location>
    <ligand>
        <name>acetyl-CoA</name>
        <dbReference type="ChEBI" id="CHEBI:57288"/>
    </ligand>
</feature>
<reference evidence="6 7" key="1">
    <citation type="journal article" date="2009" name="Stand. Genomic Sci.">
        <title>Complete genome sequence of Stackebrandtia nassauensis type strain (LLR-40K-21).</title>
        <authorList>
            <person name="Munk C."/>
            <person name="Lapidus A."/>
            <person name="Copeland A."/>
            <person name="Jando M."/>
            <person name="Mayilraj S."/>
            <person name="Glavina Del Rio T."/>
            <person name="Nolan M."/>
            <person name="Chen F."/>
            <person name="Lucas S."/>
            <person name="Tice H."/>
            <person name="Cheng J.F."/>
            <person name="Han C."/>
            <person name="Detter J.C."/>
            <person name="Bruce D."/>
            <person name="Goodwin L."/>
            <person name="Chain P."/>
            <person name="Pitluck S."/>
            <person name="Goker M."/>
            <person name="Ovchinikova G."/>
            <person name="Pati A."/>
            <person name="Ivanova N."/>
            <person name="Mavromatis K."/>
            <person name="Chen A."/>
            <person name="Palaniappan K."/>
            <person name="Land M."/>
            <person name="Hauser L."/>
            <person name="Chang Y.J."/>
            <person name="Jeffries C.D."/>
            <person name="Bristow J."/>
            <person name="Eisen J.A."/>
            <person name="Markowitz V."/>
            <person name="Hugenholtz P."/>
            <person name="Kyrpides N.C."/>
            <person name="Klenk H.P."/>
        </authorList>
    </citation>
    <scope>NUCLEOTIDE SEQUENCE [LARGE SCALE GENOMIC DNA]</scope>
    <source>
        <strain evidence="7">DSM 44728 / CIP 108903 / NRRL B-16338 / NBRC 102104 / LLR-40K-21</strain>
    </source>
</reference>
<dbReference type="GO" id="GO:0034069">
    <property type="term" value="F:aminoglycoside N-acetyltransferase activity"/>
    <property type="evidence" value="ECO:0007669"/>
    <property type="project" value="TreeGrafter"/>
</dbReference>
<dbReference type="HOGENOM" id="CLU_050659_0_0_11"/>
<dbReference type="SUPFAM" id="SSF55729">
    <property type="entry name" value="Acyl-CoA N-acyltransferases (Nat)"/>
    <property type="match status" value="1"/>
</dbReference>
<gene>
    <name evidence="6" type="ordered locus">Snas_2391</name>
</gene>
<dbReference type="NCBIfam" id="NF002367">
    <property type="entry name" value="PRK01346.1-4"/>
    <property type="match status" value="1"/>
</dbReference>
<dbReference type="Pfam" id="PF13527">
    <property type="entry name" value="Acetyltransf_9"/>
    <property type="match status" value="1"/>
</dbReference>
<comment type="similarity">
    <text evidence="1 4">Belongs to the acetyltransferase Eis family.</text>
</comment>
<dbReference type="Gene3D" id="3.40.630.30">
    <property type="match status" value="2"/>
</dbReference>
<feature type="binding site" evidence="4">
    <location>
        <begin position="89"/>
        <end position="94"/>
    </location>
    <ligand>
        <name>acetyl-CoA</name>
        <dbReference type="ChEBI" id="CHEBI:57288"/>
    </ligand>
</feature>
<dbReference type="GO" id="GO:0030649">
    <property type="term" value="P:aminoglycoside antibiotic catabolic process"/>
    <property type="evidence" value="ECO:0007669"/>
    <property type="project" value="TreeGrafter"/>
</dbReference>
<dbReference type="eggNOG" id="COG4552">
    <property type="taxonomic scope" value="Bacteria"/>
</dbReference>
<dbReference type="OrthoDB" id="8399956at2"/>
<name>D3Q4P4_STANL</name>
<dbReference type="InterPro" id="IPR051554">
    <property type="entry name" value="Acetyltransferase_Eis"/>
</dbReference>
<sequence length="404" mass="43728">MTTPEFSIRTANADEYERAARIFTSAMLFEFTPSEVGRARFEPERALIAEIDGEAAGVTKAMTRDLSIPGGVVPAAHISGVGVGQTFRRRGVLSGLMRRQLREVPEALAVLWASETAIYGRYGYAVASAELRLAAQLPQLGVKPVNDSGRLRAIEADTAATVLPPVLAEYQKQRPGVSGRRPVEWATTLDDPAEFRHGASARRITVHEDASGKVDGYALWRTKLEFDEAGVNGEVTVEEVVATTPEAYGALWSNLLTMDLCRKLNYMHAAVDEPVQQLVSNTRALSARWSDALWVRVTDVRRALEQRRFGAPIDLVLNITDDLIASNSGHFHLRGDIDKAHCEPTDAPADISLSVNELGSAYLGGRSLAEFAVTGKVTEHTPGAVHAASAGFGWPVAPGSIEIF</sequence>
<dbReference type="EMBL" id="CP001778">
    <property type="protein sequence ID" value="ADD42074.1"/>
    <property type="molecule type" value="Genomic_DNA"/>
</dbReference>
<feature type="binding site" evidence="4">
    <location>
        <begin position="81"/>
        <end position="83"/>
    </location>
    <ligand>
        <name>acetyl-CoA</name>
        <dbReference type="ChEBI" id="CHEBI:57288"/>
    </ligand>
</feature>
<dbReference type="InterPro" id="IPR036527">
    <property type="entry name" value="SCP2_sterol-bd_dom_sf"/>
</dbReference>
<feature type="active site" description="Proton donor" evidence="4">
    <location>
        <position position="119"/>
    </location>
</feature>
<dbReference type="InterPro" id="IPR016181">
    <property type="entry name" value="Acyl_CoA_acyltransferase"/>
</dbReference>